<comment type="caution">
    <text evidence="3">The sequence shown here is derived from an EMBL/GenBank/DDBJ whole genome shotgun (WGS) entry which is preliminary data.</text>
</comment>
<keyword evidence="4" id="KW-1185">Reference proteome</keyword>
<dbReference type="PRINTS" id="PR00081">
    <property type="entry name" value="GDHRDH"/>
</dbReference>
<dbReference type="EMBL" id="VWXC01000001">
    <property type="protein sequence ID" value="NIG17390.1"/>
    <property type="molecule type" value="Genomic_DNA"/>
</dbReference>
<dbReference type="Proteomes" id="UP001515780">
    <property type="component" value="Unassembled WGS sequence"/>
</dbReference>
<evidence type="ECO:0000256" key="2">
    <source>
        <dbReference type="ARBA" id="ARBA00023002"/>
    </source>
</evidence>
<organism evidence="3 4">
    <name type="scientific">Candidatus Pantoea communis</name>
    <dbReference type="NCBI Taxonomy" id="2608354"/>
    <lineage>
        <taxon>Bacteria</taxon>
        <taxon>Pseudomonadati</taxon>
        <taxon>Pseudomonadota</taxon>
        <taxon>Gammaproteobacteria</taxon>
        <taxon>Enterobacterales</taxon>
        <taxon>Erwiniaceae</taxon>
        <taxon>Pantoea</taxon>
    </lineage>
</organism>
<proteinExistence type="inferred from homology"/>
<dbReference type="RefSeq" id="WP_166718775.1">
    <property type="nucleotide sequence ID" value="NZ_VWXC01000001.1"/>
</dbReference>
<dbReference type="PANTHER" id="PTHR48107:SF7">
    <property type="entry name" value="RE15974P"/>
    <property type="match status" value="1"/>
</dbReference>
<dbReference type="SUPFAM" id="SSF51735">
    <property type="entry name" value="NAD(P)-binding Rossmann-fold domains"/>
    <property type="match status" value="1"/>
</dbReference>
<sequence length="245" mass="25823">MNDFSKVALVTGATGGIGQSIAERLSDDGFIVFVHYSGNKSKAEEVVHGIQDKGGKAFVVHADVTNVIQVREMFAKTKTINGKLDVLVHSAGIMPMAKINPEGIEETQRVINTNLIGSVIVLSHAADAIEGGGRIIALSSSVVAKNFPNYGGYIASKLGVEGLVRVMANELGIRNINVNAVAPGPTGTALFYKDKTQEQIDFFKRASPLGRIGTPEDISSAVSMLAGEEGAWINGQIVRVNGGFA</sequence>
<dbReference type="Pfam" id="PF13561">
    <property type="entry name" value="adh_short_C2"/>
    <property type="match status" value="1"/>
</dbReference>
<dbReference type="PRINTS" id="PR00080">
    <property type="entry name" value="SDRFAMILY"/>
</dbReference>
<name>A0ABX0RIB8_9GAMM</name>
<evidence type="ECO:0000256" key="1">
    <source>
        <dbReference type="ARBA" id="ARBA00006484"/>
    </source>
</evidence>
<evidence type="ECO:0000313" key="4">
    <source>
        <dbReference type="Proteomes" id="UP001515780"/>
    </source>
</evidence>
<reference evidence="3 4" key="1">
    <citation type="journal article" date="2019" name="bioRxiv">
        <title>Bacteria contribute to plant secondary compound degradation in a generalist herbivore system.</title>
        <authorList>
            <person name="Francoeur C.B."/>
            <person name="Khadempour L."/>
            <person name="Moreira-Soto R.D."/>
            <person name="Gotting K."/>
            <person name="Book A.J."/>
            <person name="Pinto-Tomas A.A."/>
            <person name="Keefover-Ring K."/>
            <person name="Currie C.R."/>
        </authorList>
    </citation>
    <scope>NUCLEOTIDE SEQUENCE [LARGE SCALE GENOMIC DNA]</scope>
    <source>
        <strain evidence="3">Al-1710</strain>
    </source>
</reference>
<dbReference type="Gene3D" id="3.40.50.720">
    <property type="entry name" value="NAD(P)-binding Rossmann-like Domain"/>
    <property type="match status" value="1"/>
</dbReference>
<gene>
    <name evidence="3" type="ORF">F3J37_01685</name>
</gene>
<keyword evidence="2" id="KW-0560">Oxidoreductase</keyword>
<dbReference type="InterPro" id="IPR002347">
    <property type="entry name" value="SDR_fam"/>
</dbReference>
<evidence type="ECO:0000313" key="3">
    <source>
        <dbReference type="EMBL" id="NIG17390.1"/>
    </source>
</evidence>
<accession>A0ABX0RIB8</accession>
<dbReference type="InterPro" id="IPR036291">
    <property type="entry name" value="NAD(P)-bd_dom_sf"/>
</dbReference>
<protein>
    <submittedName>
        <fullName evidence="3">SDR family oxidoreductase</fullName>
    </submittedName>
</protein>
<dbReference type="PANTHER" id="PTHR48107">
    <property type="entry name" value="NADPH-DEPENDENT ALDEHYDE REDUCTASE-LIKE PROTEIN, CHLOROPLASTIC-RELATED"/>
    <property type="match status" value="1"/>
</dbReference>
<comment type="similarity">
    <text evidence="1">Belongs to the short-chain dehydrogenases/reductases (SDR) family.</text>
</comment>